<keyword evidence="3" id="KW-1185">Reference proteome</keyword>
<dbReference type="HOGENOM" id="CLU_094601_0_0_11"/>
<gene>
    <name evidence="2" type="ORF">HMPREF9336_00338</name>
</gene>
<dbReference type="RefSeq" id="WP_021030561.1">
    <property type="nucleotide sequence ID" value="NZ_KI391954.1"/>
</dbReference>
<organism evidence="2 3">
    <name type="scientific">Segniliparus rugosus (strain ATCC BAA-974 / DSM 45345 / CCUG 50838 / CIP 108380 / JCM 13579 / CDC 945)</name>
    <dbReference type="NCBI Taxonomy" id="679197"/>
    <lineage>
        <taxon>Bacteria</taxon>
        <taxon>Bacillati</taxon>
        <taxon>Actinomycetota</taxon>
        <taxon>Actinomycetes</taxon>
        <taxon>Mycobacteriales</taxon>
        <taxon>Segniliparaceae</taxon>
        <taxon>Segniliparus</taxon>
    </lineage>
</organism>
<dbReference type="SUPFAM" id="SSF109854">
    <property type="entry name" value="DinB/YfiT-like putative metalloenzymes"/>
    <property type="match status" value="1"/>
</dbReference>
<dbReference type="EMBL" id="ACZI02000003">
    <property type="protein sequence ID" value="EFV14815.2"/>
    <property type="molecule type" value="Genomic_DNA"/>
</dbReference>
<protein>
    <recommendedName>
        <fullName evidence="1">Mycothiol-dependent maleylpyruvate isomerase metal-binding domain-containing protein</fullName>
    </recommendedName>
</protein>
<sequence length="202" mass="21864">MDFAEAERADFAAFLGTLTPEQWEAPTLCGKWRVRDVVAHVISYEGLGASELAKRFLAGGLSVDRINEAEVARARGQSTRELLARFGASLRPNGMMTLYGGRAALHDGMIHHQDIRRSLGLRREIPADRLRATLNFTLVSPTLRGAWRVRGVRLVATDLDWSWGRGPEARGAGEALLMAMAGRSSALGELSGPGAAKLSARA</sequence>
<name>E5XLG9_SEGRC</name>
<dbReference type="GO" id="GO:0046872">
    <property type="term" value="F:metal ion binding"/>
    <property type="evidence" value="ECO:0007669"/>
    <property type="project" value="InterPro"/>
</dbReference>
<dbReference type="eggNOG" id="ENOG50314EV">
    <property type="taxonomic scope" value="Bacteria"/>
</dbReference>
<evidence type="ECO:0000313" key="3">
    <source>
        <dbReference type="Proteomes" id="UP000004816"/>
    </source>
</evidence>
<dbReference type="Pfam" id="PF11716">
    <property type="entry name" value="MDMPI_N"/>
    <property type="match status" value="1"/>
</dbReference>
<proteinExistence type="predicted"/>
<dbReference type="Proteomes" id="UP000004816">
    <property type="component" value="Unassembled WGS sequence"/>
</dbReference>
<comment type="caution">
    <text evidence="2">The sequence shown here is derived from an EMBL/GenBank/DDBJ whole genome shotgun (WGS) entry which is preliminary data.</text>
</comment>
<dbReference type="Gene3D" id="1.20.120.450">
    <property type="entry name" value="dinb family like domain"/>
    <property type="match status" value="1"/>
</dbReference>
<evidence type="ECO:0000259" key="1">
    <source>
        <dbReference type="Pfam" id="PF11716"/>
    </source>
</evidence>
<reference evidence="2 3" key="1">
    <citation type="journal article" date="2011" name="Stand. Genomic Sci.">
        <title>High quality draft genome sequence of Segniliparus rugosus CDC 945(T)= (ATCC BAA-974(T)).</title>
        <authorList>
            <person name="Earl A.M."/>
            <person name="Desjardins C.A."/>
            <person name="Fitzgerald M.G."/>
            <person name="Arachchi H.M."/>
            <person name="Zeng Q."/>
            <person name="Mehta T."/>
            <person name="Griggs A."/>
            <person name="Birren B.W."/>
            <person name="Toney N.C."/>
            <person name="Carr J."/>
            <person name="Posey J."/>
            <person name="Butler W.R."/>
        </authorList>
    </citation>
    <scope>NUCLEOTIDE SEQUENCE [LARGE SCALE GENOMIC DNA]</scope>
    <source>
        <strain evidence="3">ATCC BAA-974 / DSM 45345 / CCUG 50838 / CIP 108380 / JCM 13579 / CDC 945</strain>
    </source>
</reference>
<feature type="domain" description="Mycothiol-dependent maleylpyruvate isomerase metal-binding" evidence="1">
    <location>
        <begin position="5"/>
        <end position="89"/>
    </location>
</feature>
<dbReference type="AlphaFoldDB" id="E5XLG9"/>
<dbReference type="NCBIfam" id="TIGR03083">
    <property type="entry name" value="maleylpyruvate isomerase family mycothiol-dependent enzyme"/>
    <property type="match status" value="1"/>
</dbReference>
<accession>E5XLG9</accession>
<dbReference type="InterPro" id="IPR024344">
    <property type="entry name" value="MDMPI_metal-binding"/>
</dbReference>
<dbReference type="STRING" id="679197.HMPREF9336_00338"/>
<evidence type="ECO:0000313" key="2">
    <source>
        <dbReference type="EMBL" id="EFV14815.2"/>
    </source>
</evidence>
<dbReference type="InterPro" id="IPR017517">
    <property type="entry name" value="Maleyloyr_isom"/>
</dbReference>
<dbReference type="InterPro" id="IPR034660">
    <property type="entry name" value="DinB/YfiT-like"/>
</dbReference>
<dbReference type="OrthoDB" id="5178565at2"/>